<gene>
    <name evidence="1" type="ORF">PCORN_10837</name>
</gene>
<name>W7C203_9LIST</name>
<reference evidence="1 2" key="1">
    <citation type="journal article" date="2014" name="Int. J. Syst. Evol. Microbiol.">
        <title>Listeria floridensis sp. nov., Listeria aquatica sp. nov., Listeria cornellensis sp. nov., Listeria riparia sp. nov. and Listeria grandensis sp. nov., from agricultural and natural environments.</title>
        <authorList>
            <person name="den Bakker H.C."/>
            <person name="Warchocki S."/>
            <person name="Wright E.M."/>
            <person name="Allred A.F."/>
            <person name="Ahlstrom C."/>
            <person name="Manuel C.S."/>
            <person name="Stasiewicz M.J."/>
            <person name="Burrell A."/>
            <person name="Roof S."/>
            <person name="Strawn L."/>
            <person name="Fortes E.D."/>
            <person name="Nightingale K.K."/>
            <person name="Kephart D."/>
            <person name="Wiedmann M."/>
        </authorList>
    </citation>
    <scope>NUCLEOTIDE SEQUENCE [LARGE SCALE GENOMIC DNA]</scope>
    <source>
        <strain evidence="2">FSL F6-969</strain>
    </source>
</reference>
<dbReference type="Proteomes" id="UP000019254">
    <property type="component" value="Unassembled WGS sequence"/>
</dbReference>
<dbReference type="STRING" id="1265820.PCORN_10837"/>
<dbReference type="AlphaFoldDB" id="W7C203"/>
<evidence type="ECO:0000313" key="1">
    <source>
        <dbReference type="EMBL" id="EUJ29636.1"/>
    </source>
</evidence>
<evidence type="ECO:0000313" key="2">
    <source>
        <dbReference type="Proteomes" id="UP000019254"/>
    </source>
</evidence>
<sequence length="72" mass="8359">MFESIFTKSGTVKKYGPRKYKCAECGNTPPTREAHNSSYCRFCGGNYVIRTIYKNWKQEKENAANEIRKEAE</sequence>
<accession>W7C203</accession>
<dbReference type="EMBL" id="AODE01000019">
    <property type="protein sequence ID" value="EUJ29636.1"/>
    <property type="molecule type" value="Genomic_DNA"/>
</dbReference>
<comment type="caution">
    <text evidence="1">The sequence shown here is derived from an EMBL/GenBank/DDBJ whole genome shotgun (WGS) entry which is preliminary data.</text>
</comment>
<organism evidence="1 2">
    <name type="scientific">Listeria cornellensis FSL F6-0969</name>
    <dbReference type="NCBI Taxonomy" id="1265820"/>
    <lineage>
        <taxon>Bacteria</taxon>
        <taxon>Bacillati</taxon>
        <taxon>Bacillota</taxon>
        <taxon>Bacilli</taxon>
        <taxon>Bacillales</taxon>
        <taxon>Listeriaceae</taxon>
        <taxon>Listeria</taxon>
    </lineage>
</organism>
<protein>
    <submittedName>
        <fullName evidence="1">Uncharacterized protein</fullName>
    </submittedName>
</protein>
<proteinExistence type="predicted"/>
<keyword evidence="2" id="KW-1185">Reference proteome</keyword>